<evidence type="ECO:0000313" key="11">
    <source>
        <dbReference type="Proteomes" id="UP001499988"/>
    </source>
</evidence>
<dbReference type="Gene3D" id="6.10.140.730">
    <property type="match status" value="1"/>
</dbReference>
<dbReference type="InterPro" id="IPR058790">
    <property type="entry name" value="BSH_CusB"/>
</dbReference>
<proteinExistence type="inferred from homology"/>
<evidence type="ECO:0000256" key="4">
    <source>
        <dbReference type="SAM" id="SignalP"/>
    </source>
</evidence>
<protein>
    <recommendedName>
        <fullName evidence="12">Efflux RND transporter periplasmic adaptor subunit</fullName>
    </recommendedName>
</protein>
<feature type="signal peptide" evidence="4">
    <location>
        <begin position="1"/>
        <end position="43"/>
    </location>
</feature>
<dbReference type="InterPro" id="IPR058792">
    <property type="entry name" value="Beta-barrel_RND_2"/>
</dbReference>
<dbReference type="Pfam" id="PF25954">
    <property type="entry name" value="Beta-barrel_RND_2"/>
    <property type="match status" value="1"/>
</dbReference>
<feature type="domain" description="Heavy metal binding" evidence="5">
    <location>
        <begin position="255"/>
        <end position="282"/>
    </location>
</feature>
<dbReference type="Pfam" id="PF25975">
    <property type="entry name" value="CzcB_C"/>
    <property type="match status" value="1"/>
</dbReference>
<evidence type="ECO:0000256" key="1">
    <source>
        <dbReference type="ARBA" id="ARBA00009477"/>
    </source>
</evidence>
<keyword evidence="2" id="KW-0813">Transport</keyword>
<feature type="domain" description="CusB-like barrel-sandwich hybrid" evidence="7">
    <location>
        <begin position="334"/>
        <end position="455"/>
    </location>
</feature>
<dbReference type="Proteomes" id="UP001499988">
    <property type="component" value="Unassembled WGS sequence"/>
</dbReference>
<organism evidence="10 11">
    <name type="scientific">Ferrimonas pelagia</name>
    <dbReference type="NCBI Taxonomy" id="1177826"/>
    <lineage>
        <taxon>Bacteria</taxon>
        <taxon>Pseudomonadati</taxon>
        <taxon>Pseudomonadota</taxon>
        <taxon>Gammaproteobacteria</taxon>
        <taxon>Alteromonadales</taxon>
        <taxon>Ferrimonadaceae</taxon>
        <taxon>Ferrimonas</taxon>
    </lineage>
</organism>
<dbReference type="InterPro" id="IPR051909">
    <property type="entry name" value="MFP_Cation_Efflux"/>
</dbReference>
<dbReference type="PANTHER" id="PTHR30097">
    <property type="entry name" value="CATION EFFLUX SYSTEM PROTEIN CUSB"/>
    <property type="match status" value="1"/>
</dbReference>
<feature type="domain" description="CusB-like beta-barrel" evidence="8">
    <location>
        <begin position="460"/>
        <end position="534"/>
    </location>
</feature>
<dbReference type="Gene3D" id="2.40.30.170">
    <property type="match status" value="1"/>
</dbReference>
<dbReference type="RefSeq" id="WP_345336231.1">
    <property type="nucleotide sequence ID" value="NZ_BAABJZ010000093.1"/>
</dbReference>
<dbReference type="Pfam" id="PF25919">
    <property type="entry name" value="BSH_CusB"/>
    <property type="match status" value="1"/>
</dbReference>
<dbReference type="InterPro" id="IPR006143">
    <property type="entry name" value="RND_pump_MFP"/>
</dbReference>
<dbReference type="PANTHER" id="PTHR30097:SF15">
    <property type="entry name" value="CATION EFFLUX SYSTEM PROTEIN CUSB"/>
    <property type="match status" value="1"/>
</dbReference>
<feature type="region of interest" description="Disordered" evidence="3">
    <location>
        <begin position="45"/>
        <end position="71"/>
    </location>
</feature>
<evidence type="ECO:0000259" key="6">
    <source>
        <dbReference type="Pfam" id="PF25869"/>
    </source>
</evidence>
<keyword evidence="11" id="KW-1185">Reference proteome</keyword>
<evidence type="ECO:0000256" key="3">
    <source>
        <dbReference type="SAM" id="MobiDB-lite"/>
    </source>
</evidence>
<dbReference type="SUPFAM" id="SSF111369">
    <property type="entry name" value="HlyD-like secretion proteins"/>
    <property type="match status" value="1"/>
</dbReference>
<feature type="region of interest" description="Disordered" evidence="3">
    <location>
        <begin position="211"/>
        <end position="236"/>
    </location>
</feature>
<dbReference type="EMBL" id="BAABJZ010000093">
    <property type="protein sequence ID" value="GAA4894616.1"/>
    <property type="molecule type" value="Genomic_DNA"/>
</dbReference>
<evidence type="ECO:0000313" key="10">
    <source>
        <dbReference type="EMBL" id="GAA4894616.1"/>
    </source>
</evidence>
<dbReference type="InterPro" id="IPR058791">
    <property type="entry name" value="3HB_CusB"/>
</dbReference>
<name>A0ABP9F6Y2_9GAMM</name>
<comment type="caution">
    <text evidence="10">The sequence shown here is derived from an EMBL/GenBank/DDBJ whole genome shotgun (WGS) entry which is preliminary data.</text>
</comment>
<sequence length="631" mass="68409">MCNVRKGHPCGGHNGRAVTRIHGRVAMAVLLALSLTAAPGAWASTTPAEAQTGHVHTQHAQTQHTHACPMHPEETGMERDRCGICNMFLTQPIEGAESALAHTHACPMHPEETGMERDRCGICNMFLTQPIADAELALAHTHACPMHPEETGMERDRCGICNMFLTQPIADAEPAQAHTHACPMHPEETGMERDRCGICNMFLTQPIAADGVAESEEEEVGDDPHAGHSEAGLASLDPLPQALPSVEAGATATVKYVCPMHPHIVSDDADATCPICGMDLEAVTVGAATEEVVVGVSGGMQQALGMRTQTVERGTLWQYIKTLGEVQYNEDAISHLHTRVTGWVEKLTVTTVGQRVEQGQLLYELYSPELINAQDDYLQALDYAKQDPKRGDDLKRRARLRLELLGMSNRVINQVERSGESLYRVPFYAPSSGVISAIELRDGMYIQPGNTLIELVDLSTVWVIADVFENEQGWLETGRPADVTAAPQGLFEIEGQIDYIYPELDATTRAMRVRVKLDNPGEQLRPGSLVDVELYGGPKRGLLIVPTEALILTGRENRVVVQHDSTGFASVPVKLGMMSQGKAEILEGLNEGDQVVVSGQFLLDSEASIQGSLRRLSAGEAAADPHAGHNH</sequence>
<evidence type="ECO:0000256" key="2">
    <source>
        <dbReference type="ARBA" id="ARBA00022448"/>
    </source>
</evidence>
<feature type="domain" description="CusB-like three alpha-helical bundle" evidence="6">
    <location>
        <begin position="369"/>
        <end position="420"/>
    </location>
</feature>
<feature type="domain" description="CzcB-like C-terminal circularly permuted SH3-like" evidence="9">
    <location>
        <begin position="545"/>
        <end position="603"/>
    </location>
</feature>
<evidence type="ECO:0000259" key="7">
    <source>
        <dbReference type="Pfam" id="PF25919"/>
    </source>
</evidence>
<evidence type="ECO:0000259" key="9">
    <source>
        <dbReference type="Pfam" id="PF25975"/>
    </source>
</evidence>
<reference evidence="11" key="1">
    <citation type="journal article" date="2019" name="Int. J. Syst. Evol. Microbiol.">
        <title>The Global Catalogue of Microorganisms (GCM) 10K type strain sequencing project: providing services to taxonomists for standard genome sequencing and annotation.</title>
        <authorList>
            <consortium name="The Broad Institute Genomics Platform"/>
            <consortium name="The Broad Institute Genome Sequencing Center for Infectious Disease"/>
            <person name="Wu L."/>
            <person name="Ma J."/>
        </authorList>
    </citation>
    <scope>NUCLEOTIDE SEQUENCE [LARGE SCALE GENOMIC DNA]</scope>
    <source>
        <strain evidence="11">JCM 18401</strain>
    </source>
</reference>
<feature type="chain" id="PRO_5046691539" description="Efflux RND transporter periplasmic adaptor subunit" evidence="4">
    <location>
        <begin position="44"/>
        <end position="631"/>
    </location>
</feature>
<gene>
    <name evidence="10" type="ORF">GCM10023333_29770</name>
</gene>
<keyword evidence="4" id="KW-0732">Signal</keyword>
<dbReference type="Pfam" id="PF19335">
    <property type="entry name" value="HMBD"/>
    <property type="match status" value="1"/>
</dbReference>
<dbReference type="NCBIfam" id="TIGR01730">
    <property type="entry name" value="RND_mfp"/>
    <property type="match status" value="1"/>
</dbReference>
<evidence type="ECO:0000259" key="8">
    <source>
        <dbReference type="Pfam" id="PF25954"/>
    </source>
</evidence>
<dbReference type="Pfam" id="PF25869">
    <property type="entry name" value="3HB_CusB"/>
    <property type="match status" value="1"/>
</dbReference>
<feature type="compositionally biased region" description="Low complexity" evidence="3">
    <location>
        <begin position="50"/>
        <end position="67"/>
    </location>
</feature>
<comment type="similarity">
    <text evidence="1">Belongs to the membrane fusion protein (MFP) (TC 8.A.1) family.</text>
</comment>
<evidence type="ECO:0000259" key="5">
    <source>
        <dbReference type="Pfam" id="PF19335"/>
    </source>
</evidence>
<dbReference type="InterPro" id="IPR045800">
    <property type="entry name" value="HMBD"/>
</dbReference>
<dbReference type="Gene3D" id="2.40.420.20">
    <property type="match status" value="1"/>
</dbReference>
<dbReference type="InterPro" id="IPR058649">
    <property type="entry name" value="CzcB_C"/>
</dbReference>
<evidence type="ECO:0008006" key="12">
    <source>
        <dbReference type="Google" id="ProtNLM"/>
    </source>
</evidence>
<accession>A0ABP9F6Y2</accession>